<dbReference type="PANTHER" id="PTHR43375">
    <property type="entry name" value="OROTIDINE 5'-PHOSPHATE DECARBOXYLASE"/>
    <property type="match status" value="1"/>
</dbReference>
<protein>
    <recommendedName>
        <fullName evidence="4">Orotidine 5'-phosphate decarboxylase</fullName>
        <ecNumber evidence="3">4.1.1.23</ecNumber>
    </recommendedName>
    <alternativeName>
        <fullName evidence="8">OMP decarboxylase</fullName>
    </alternativeName>
</protein>
<evidence type="ECO:0000256" key="2">
    <source>
        <dbReference type="ARBA" id="ARBA00008847"/>
    </source>
</evidence>
<evidence type="ECO:0000256" key="4">
    <source>
        <dbReference type="ARBA" id="ARBA00021923"/>
    </source>
</evidence>
<evidence type="ECO:0000313" key="12">
    <source>
        <dbReference type="EMBL" id="CUV10445.1"/>
    </source>
</evidence>
<evidence type="ECO:0000256" key="7">
    <source>
        <dbReference type="ARBA" id="ARBA00023239"/>
    </source>
</evidence>
<dbReference type="InterPro" id="IPR011060">
    <property type="entry name" value="RibuloseP-bd_barrel"/>
</dbReference>
<evidence type="ECO:0000256" key="5">
    <source>
        <dbReference type="ARBA" id="ARBA00022793"/>
    </source>
</evidence>
<comment type="pathway">
    <text evidence="1">Pyrimidine metabolism; UMP biosynthesis via de novo pathway; UMP from orotate: step 2/2.</text>
</comment>
<dbReference type="EMBL" id="FAXC01000419">
    <property type="protein sequence ID" value="CUV10445.1"/>
    <property type="molecule type" value="Genomic_DNA"/>
</dbReference>
<organism evidence="12">
    <name type="scientific">hydrothermal vent metagenome</name>
    <dbReference type="NCBI Taxonomy" id="652676"/>
    <lineage>
        <taxon>unclassified sequences</taxon>
        <taxon>metagenomes</taxon>
        <taxon>ecological metagenomes</taxon>
    </lineage>
</organism>
<dbReference type="PANTHER" id="PTHR43375:SF1">
    <property type="entry name" value="OROTIDINE 5'-PHOSPHATE DECARBOXYLASE"/>
    <property type="match status" value="1"/>
</dbReference>
<evidence type="ECO:0000256" key="1">
    <source>
        <dbReference type="ARBA" id="ARBA00004861"/>
    </source>
</evidence>
<evidence type="ECO:0000256" key="9">
    <source>
        <dbReference type="ARBA" id="ARBA00049157"/>
    </source>
</evidence>
<dbReference type="Pfam" id="PF00215">
    <property type="entry name" value="OMPdecase"/>
    <property type="match status" value="1"/>
</dbReference>
<dbReference type="InterPro" id="IPR011995">
    <property type="entry name" value="OMPdecase_type-2"/>
</dbReference>
<evidence type="ECO:0000313" key="11">
    <source>
        <dbReference type="EMBL" id="CUV10131.1"/>
    </source>
</evidence>
<accession>A0A160VI46</accession>
<gene>
    <name evidence="11" type="ORF">MGWOODY_Mmi289</name>
    <name evidence="12" type="ORF">MGWOODY_Mmi483</name>
</gene>
<dbReference type="UniPathway" id="UPA00070">
    <property type="reaction ID" value="UER00120"/>
</dbReference>
<sequence length="286" mass="30900">MSEKTSTILAFWLEVTEVNSPPVKSFNTLLSEHISATGSHLCVGLDINPEALQMNHSTLDDLKAHTRKVIEATAGLAAVYKPNLAFFERWGSAGIEWLEETMEWIGDSALTIGDAKRGDIGNTARQYAASLFEYFGFDAVTVNPYMGRDAIEPFTQASEKGVFVLCRTSNASASDIQNNESNGERLFESVARLVSKLNSNDNLGLVVGGTSAAEIAGIRELAPGLPFLIPGIGVQGGDLETSFRSGNTNGIAVINVSRSIIFAGNQGFKDIRAEAQRYVEMMQDLK</sequence>
<dbReference type="SMART" id="SM00934">
    <property type="entry name" value="OMPdecase"/>
    <property type="match status" value="1"/>
</dbReference>
<dbReference type="NCBIfam" id="TIGR02127">
    <property type="entry name" value="pyrF_sub2"/>
    <property type="match status" value="1"/>
</dbReference>
<evidence type="ECO:0000256" key="6">
    <source>
        <dbReference type="ARBA" id="ARBA00022975"/>
    </source>
</evidence>
<keyword evidence="6" id="KW-0665">Pyrimidine biosynthesis</keyword>
<name>A0A160VI46_9ZZZZ</name>
<dbReference type="CDD" id="cd04725">
    <property type="entry name" value="OMP_decarboxylase_like"/>
    <property type="match status" value="1"/>
</dbReference>
<dbReference type="Gene3D" id="3.20.20.70">
    <property type="entry name" value="Aldolase class I"/>
    <property type="match status" value="1"/>
</dbReference>
<dbReference type="InterPro" id="IPR001754">
    <property type="entry name" value="OMPdeCOase_dom"/>
</dbReference>
<dbReference type="AlphaFoldDB" id="A0A160VI46"/>
<dbReference type="GO" id="GO:0044205">
    <property type="term" value="P:'de novo' UMP biosynthetic process"/>
    <property type="evidence" value="ECO:0007669"/>
    <property type="project" value="UniProtKB-UniPathway"/>
</dbReference>
<keyword evidence="5" id="KW-0210">Decarboxylase</keyword>
<comment type="similarity">
    <text evidence="2">Belongs to the OMP decarboxylase family. Type 2 subfamily.</text>
</comment>
<dbReference type="GO" id="GO:0004590">
    <property type="term" value="F:orotidine-5'-phosphate decarboxylase activity"/>
    <property type="evidence" value="ECO:0007669"/>
    <property type="project" value="UniProtKB-EC"/>
</dbReference>
<dbReference type="EC" id="4.1.1.23" evidence="3"/>
<evidence type="ECO:0000259" key="10">
    <source>
        <dbReference type="SMART" id="SM00934"/>
    </source>
</evidence>
<proteinExistence type="inferred from homology"/>
<reference evidence="12" key="1">
    <citation type="submission" date="2015-10" db="EMBL/GenBank/DDBJ databases">
        <authorList>
            <person name="Gilbert D.G."/>
        </authorList>
    </citation>
    <scope>NUCLEOTIDE SEQUENCE</scope>
</reference>
<keyword evidence="7 12" id="KW-0456">Lyase</keyword>
<dbReference type="SUPFAM" id="SSF51366">
    <property type="entry name" value="Ribulose-phoshate binding barrel"/>
    <property type="match status" value="1"/>
</dbReference>
<feature type="domain" description="Orotidine 5'-phosphate decarboxylase" evidence="10">
    <location>
        <begin position="40"/>
        <end position="271"/>
    </location>
</feature>
<dbReference type="InterPro" id="IPR013785">
    <property type="entry name" value="Aldolase_TIM"/>
</dbReference>
<evidence type="ECO:0000256" key="8">
    <source>
        <dbReference type="ARBA" id="ARBA00033428"/>
    </source>
</evidence>
<comment type="catalytic activity">
    <reaction evidence="9">
        <text>orotidine 5'-phosphate + H(+) = UMP + CO2</text>
        <dbReference type="Rhea" id="RHEA:11596"/>
        <dbReference type="ChEBI" id="CHEBI:15378"/>
        <dbReference type="ChEBI" id="CHEBI:16526"/>
        <dbReference type="ChEBI" id="CHEBI:57538"/>
        <dbReference type="ChEBI" id="CHEBI:57865"/>
        <dbReference type="EC" id="4.1.1.23"/>
    </reaction>
</comment>
<dbReference type="GO" id="GO:0006207">
    <property type="term" value="P:'de novo' pyrimidine nucleobase biosynthetic process"/>
    <property type="evidence" value="ECO:0007669"/>
    <property type="project" value="InterPro"/>
</dbReference>
<evidence type="ECO:0000256" key="3">
    <source>
        <dbReference type="ARBA" id="ARBA00012321"/>
    </source>
</evidence>
<dbReference type="EMBL" id="FAXC01000362">
    <property type="protein sequence ID" value="CUV10131.1"/>
    <property type="molecule type" value="Genomic_DNA"/>
</dbReference>